<organism evidence="3 4">
    <name type="scientific">Methylobacterium aquaticum</name>
    <dbReference type="NCBI Taxonomy" id="270351"/>
    <lineage>
        <taxon>Bacteria</taxon>
        <taxon>Pseudomonadati</taxon>
        <taxon>Pseudomonadota</taxon>
        <taxon>Alphaproteobacteria</taxon>
        <taxon>Hyphomicrobiales</taxon>
        <taxon>Methylobacteriaceae</taxon>
        <taxon>Methylobacterium</taxon>
    </lineage>
</organism>
<evidence type="ECO:0000256" key="1">
    <source>
        <dbReference type="SAM" id="MobiDB-lite"/>
    </source>
</evidence>
<reference evidence="4" key="2">
    <citation type="submission" date="2015-01" db="EMBL/GenBank/DDBJ databases">
        <title>Complete genome sequence of Methylobacterium aquaticum strain 22A.</title>
        <authorList>
            <person name="Tani A."/>
            <person name="Ogura Y."/>
            <person name="Hayashi T."/>
        </authorList>
    </citation>
    <scope>NUCLEOTIDE SEQUENCE [LARGE SCALE GENOMIC DNA]</scope>
    <source>
        <strain evidence="4">MA-22A</strain>
        <plasmid evidence="4">Plasmid pMaq22A_1p DNA</plasmid>
    </source>
</reference>
<keyword evidence="3" id="KW-0614">Plasmid</keyword>
<evidence type="ECO:0000313" key="4">
    <source>
        <dbReference type="Proteomes" id="UP000061432"/>
    </source>
</evidence>
<dbReference type="AlphaFoldDB" id="A0A1Y0ZCP9"/>
<feature type="compositionally biased region" description="Polar residues" evidence="1">
    <location>
        <begin position="24"/>
        <end position="46"/>
    </location>
</feature>
<keyword evidence="2" id="KW-0732">Signal</keyword>
<feature type="region of interest" description="Disordered" evidence="1">
    <location>
        <begin position="18"/>
        <end position="56"/>
    </location>
</feature>
<protein>
    <submittedName>
        <fullName evidence="3">Uncharacterized protein</fullName>
    </submittedName>
</protein>
<geneLocation type="plasmid" evidence="4">
    <name>pMaq22A_1p DNA</name>
</geneLocation>
<dbReference type="EMBL" id="AP014705">
    <property type="protein sequence ID" value="BAR47317.1"/>
    <property type="molecule type" value="Genomic_DNA"/>
</dbReference>
<feature type="chain" id="PRO_5012192005" evidence="2">
    <location>
        <begin position="21"/>
        <end position="56"/>
    </location>
</feature>
<gene>
    <name evidence="3" type="ORF">Maq22A_1p38445</name>
</gene>
<reference evidence="3 4" key="1">
    <citation type="journal article" date="2015" name="Genome Announc.">
        <title>Complete Genome Sequence of Methylobacterium aquaticum Strain 22A, Isolated from Racomitrium japonicum Moss.</title>
        <authorList>
            <person name="Tani A."/>
            <person name="Ogura Y."/>
            <person name="Hayashi T."/>
            <person name="Kimbara K."/>
        </authorList>
    </citation>
    <scope>NUCLEOTIDE SEQUENCE [LARGE SCALE GENOMIC DNA]</scope>
    <source>
        <strain evidence="3 4">MA-22A</strain>
        <plasmid evidence="4">Plasmid pMaq22A_1p DNA</plasmid>
    </source>
</reference>
<proteinExistence type="predicted"/>
<evidence type="ECO:0000313" key="3">
    <source>
        <dbReference type="EMBL" id="BAR47317.1"/>
    </source>
</evidence>
<dbReference type="KEGG" id="maqu:Maq22A_1p38445"/>
<accession>A0A1Y0ZCP9</accession>
<feature type="signal peptide" evidence="2">
    <location>
        <begin position="1"/>
        <end position="20"/>
    </location>
</feature>
<dbReference type="Proteomes" id="UP000061432">
    <property type="component" value="Plasmid pMaq22A_1p"/>
</dbReference>
<name>A0A1Y0ZCP9_9HYPH</name>
<sequence length="56" mass="5372">MRKVTALSEALIVLASPVLAQGRPTGSSTAASGNAEENNKPRSSATCGGAGGSGGQ</sequence>
<evidence type="ECO:0000256" key="2">
    <source>
        <dbReference type="SAM" id="SignalP"/>
    </source>
</evidence>